<dbReference type="OrthoDB" id="9810906at2"/>
<dbReference type="Pfam" id="PF09587">
    <property type="entry name" value="PGA_cap"/>
    <property type="match status" value="1"/>
</dbReference>
<dbReference type="STRING" id="400092.PKOR_16905"/>
<evidence type="ECO:0000259" key="2">
    <source>
        <dbReference type="SMART" id="SM00854"/>
    </source>
</evidence>
<dbReference type="RefSeq" id="WP_046312321.1">
    <property type="nucleotide sequence ID" value="NZ_CBCSCY010000006.1"/>
</dbReference>
<sequence>MDNMKLFFAGDVVIKKNISSNFIHPDLVAIINTHDVVSCNFEAPIITPDATPIRKAGPHVFQHDNAIKALNESGFNLYSLANNHIYDYGYEALKHTLAVLNDNDTIGAGLEFEEAYRAKYVTQNGLTVGMLSFAEWGFGALTDNHFTKSGYAWLNHESVNSRIRKTRESCDFLIVQIHAGVEELDFPLPEWRTRFRELIDLGVDVIIGHHPHVPQGWESYRNGLIFYSLGNFYFDAQSNHPLWNVGYAVSLALNKNRKPEYEVIPIIKRENQVLLNRDQEFCDHLSKITGILSSDDYLEIADKEALRLWETVYSPYYSFASNGINRSDSAYALLKVIYRWLFKKDHTQQHLFLLHNLKIESHRYAVERALTLMTNKA</sequence>
<organism evidence="3 4">
    <name type="scientific">Pontibacter korlensis</name>
    <dbReference type="NCBI Taxonomy" id="400092"/>
    <lineage>
        <taxon>Bacteria</taxon>
        <taxon>Pseudomonadati</taxon>
        <taxon>Bacteroidota</taxon>
        <taxon>Cytophagia</taxon>
        <taxon>Cytophagales</taxon>
        <taxon>Hymenobacteraceae</taxon>
        <taxon>Pontibacter</taxon>
    </lineage>
</organism>
<protein>
    <recommendedName>
        <fullName evidence="2">Capsule synthesis protein CapA domain-containing protein</fullName>
    </recommendedName>
</protein>
<evidence type="ECO:0000313" key="3">
    <source>
        <dbReference type="EMBL" id="AKD04463.1"/>
    </source>
</evidence>
<evidence type="ECO:0000313" key="4">
    <source>
        <dbReference type="Proteomes" id="UP000033109"/>
    </source>
</evidence>
<dbReference type="Gene3D" id="3.60.21.10">
    <property type="match status" value="1"/>
</dbReference>
<proteinExistence type="inferred from homology"/>
<dbReference type="InterPro" id="IPR052169">
    <property type="entry name" value="CW_Biosynth-Accessory"/>
</dbReference>
<dbReference type="EMBL" id="CP009621">
    <property type="protein sequence ID" value="AKD04463.1"/>
    <property type="molecule type" value="Genomic_DNA"/>
</dbReference>
<dbReference type="PANTHER" id="PTHR33393:SF13">
    <property type="entry name" value="PGA BIOSYNTHESIS PROTEIN CAPA"/>
    <property type="match status" value="1"/>
</dbReference>
<reference evidence="3 4" key="1">
    <citation type="journal article" date="2015" name="Sci. Rep.">
        <title>Unraveling adaptation of Pontibacter korlensis to radiation and infertility in desert through complete genome and comparative transcriptomic analysis.</title>
        <authorList>
            <person name="Dai J."/>
            <person name="Dai W."/>
            <person name="Qiu C."/>
            <person name="Yang Z."/>
            <person name="Zhang Y."/>
            <person name="Zhou M."/>
            <person name="Zhang L."/>
            <person name="Fang C."/>
            <person name="Gao Q."/>
            <person name="Yang Q."/>
            <person name="Li X."/>
            <person name="Wang Z."/>
            <person name="Wang Z."/>
            <person name="Jia Z."/>
            <person name="Chen X."/>
        </authorList>
    </citation>
    <scope>NUCLEOTIDE SEQUENCE [LARGE SCALE GENOMIC DNA]</scope>
    <source>
        <strain evidence="3 4">X14-1T</strain>
    </source>
</reference>
<name>A0A0E3ZFS3_9BACT</name>
<dbReference type="KEGG" id="pko:PKOR_16905"/>
<keyword evidence="4" id="KW-1185">Reference proteome</keyword>
<dbReference type="PATRIC" id="fig|400092.3.peg.3707"/>
<gene>
    <name evidence="3" type="ORF">PKOR_16905</name>
</gene>
<accession>A0A0E3ZFS3</accession>
<dbReference type="InterPro" id="IPR019079">
    <property type="entry name" value="Capsule_synth_CapA"/>
</dbReference>
<dbReference type="Proteomes" id="UP000033109">
    <property type="component" value="Chromosome"/>
</dbReference>
<dbReference type="InterPro" id="IPR029052">
    <property type="entry name" value="Metallo-depent_PP-like"/>
</dbReference>
<evidence type="ECO:0000256" key="1">
    <source>
        <dbReference type="ARBA" id="ARBA00005662"/>
    </source>
</evidence>
<dbReference type="AlphaFoldDB" id="A0A0E3ZFS3"/>
<dbReference type="SMART" id="SM00854">
    <property type="entry name" value="PGA_cap"/>
    <property type="match status" value="1"/>
</dbReference>
<dbReference type="PANTHER" id="PTHR33393">
    <property type="entry name" value="POLYGLUTAMINE SYNTHESIS ACCESSORY PROTEIN RV0574C-RELATED"/>
    <property type="match status" value="1"/>
</dbReference>
<dbReference type="CDD" id="cd07381">
    <property type="entry name" value="MPP_CapA"/>
    <property type="match status" value="1"/>
</dbReference>
<dbReference type="SUPFAM" id="SSF56300">
    <property type="entry name" value="Metallo-dependent phosphatases"/>
    <property type="match status" value="1"/>
</dbReference>
<comment type="similarity">
    <text evidence="1">Belongs to the CapA family.</text>
</comment>
<feature type="domain" description="Capsule synthesis protein CapA" evidence="2">
    <location>
        <begin position="5"/>
        <end position="236"/>
    </location>
</feature>
<dbReference type="HOGENOM" id="CLU_038823_2_1_10"/>